<feature type="domain" description="ELM2" evidence="4">
    <location>
        <begin position="595"/>
        <end position="646"/>
    </location>
</feature>
<feature type="region of interest" description="Disordered" evidence="2">
    <location>
        <begin position="520"/>
        <end position="585"/>
    </location>
</feature>
<feature type="compositionally biased region" description="Polar residues" evidence="2">
    <location>
        <begin position="308"/>
        <end position="321"/>
    </location>
</feature>
<dbReference type="InterPro" id="IPR001005">
    <property type="entry name" value="SANT/Myb"/>
</dbReference>
<evidence type="ECO:0000259" key="3">
    <source>
        <dbReference type="SMART" id="SM00717"/>
    </source>
</evidence>
<comment type="caution">
    <text evidence="5">The sequence shown here is derived from an EMBL/GenBank/DDBJ whole genome shotgun (WGS) entry which is preliminary data.</text>
</comment>
<gene>
    <name evidence="5" type="ORF">F2Q68_00042384</name>
</gene>
<dbReference type="PANTHER" id="PTHR46872">
    <property type="entry name" value="DNA BINDING PROTEIN"/>
    <property type="match status" value="1"/>
</dbReference>
<evidence type="ECO:0000256" key="2">
    <source>
        <dbReference type="SAM" id="MobiDB-lite"/>
    </source>
</evidence>
<dbReference type="EMBL" id="QGKW02000007">
    <property type="protein sequence ID" value="KAF2620173.1"/>
    <property type="molecule type" value="Genomic_DNA"/>
</dbReference>
<reference evidence="5" key="1">
    <citation type="submission" date="2019-12" db="EMBL/GenBank/DDBJ databases">
        <title>Genome sequencing and annotation of Brassica cretica.</title>
        <authorList>
            <person name="Studholme D.J."/>
            <person name="Sarris P.F."/>
        </authorList>
    </citation>
    <scope>NUCLEOTIDE SEQUENCE</scope>
    <source>
        <strain evidence="5">PFS-001/15</strain>
        <tissue evidence="5">Leaf</tissue>
    </source>
</reference>
<evidence type="ECO:0000313" key="6">
    <source>
        <dbReference type="Proteomes" id="UP000712281"/>
    </source>
</evidence>
<dbReference type="Pfam" id="PF01448">
    <property type="entry name" value="ELM2"/>
    <property type="match status" value="3"/>
</dbReference>
<sequence>MGLKRTFEAEDVQELNMKHAREISYCNKLAKLDEGVPYHVSPEKSGLVIGEDLSDIYGLECEDSVEKGSETNAPFSWISSEEDATTHSTLSHESPESDYPADDVDWCQSSPRKQVRIGSDYQADIPECVKEEVRDANHNEEQLMGKCVIPMPDRETEFFEIGKGRKECICVDKGSIRCVQQHIIENRERLFETIGYERCLSIGLGEMGEEVAGKLTEDEEDLFHEVQKNMGVKRTFEAEDVQELNVKHAREISYCNKLPKLDDGVPYRVSPEKSGLVIGEDLSDLYSVKCEDNVEEGFETNAPFSWITSEEDATTQSTLSHESPESDYPADDVDWCQSSPRKQVPIGSDYQADIPECVKEEVRDANHNEEQLMGKCVIPMPDRETEFFEIGKGRKECICVDKGSIRCVQQHIIENRERLFETIGYERCLSIGLGEMGEEVAGKLTEDEEDLFHEVVYSNPVSLNRDFWKHLKSAFPSRTMKEIVSYYFNVFILRRRAVQNRSRSLDVDSDDDEWQEEYDNTFYGSETPDEKTGKGLSGDAEEDSVEKGSETNAPFSWISSEEDATTHSTLSHESPESDYPADDVDWCQSSPRKQVRIGSDYQADIPECVKEEVRDANHNEEQLMGKCVIPMPDRETEFFEIGKGRKECICVDKGSIRCVQQHIIENRERLFETIGYERCLSIGLGEMGEEVAGKLTEDEEDLFHEVVYSNPVSLNRDFWKHLKSAFPSRTMKEIVSYYFNVFILRRRAVQNRSRSLDVDSDDDEWQEEYDNTFYGSETPDEKTGKGLSGDAEEDSCMSDDFQSNVNREESDVGNHWSHCNDLVEDHFYSFDHCWSKNVDFLPTSNIIDEIFGEEDPWDEFSRRKNGL</sequence>
<dbReference type="PANTHER" id="PTHR46872:SF6">
    <property type="entry name" value="ELM2 DOMAIN-CONTAINING PROTEIN"/>
    <property type="match status" value="1"/>
</dbReference>
<evidence type="ECO:0000256" key="1">
    <source>
        <dbReference type="ARBA" id="ARBA00023242"/>
    </source>
</evidence>
<feature type="region of interest" description="Disordered" evidence="2">
    <location>
        <begin position="82"/>
        <end position="102"/>
    </location>
</feature>
<dbReference type="Proteomes" id="UP000712281">
    <property type="component" value="Unassembled WGS sequence"/>
</dbReference>
<evidence type="ECO:0008006" key="7">
    <source>
        <dbReference type="Google" id="ProtNLM"/>
    </source>
</evidence>
<feature type="region of interest" description="Disordered" evidence="2">
    <location>
        <begin position="771"/>
        <end position="798"/>
    </location>
</feature>
<evidence type="ECO:0000313" key="5">
    <source>
        <dbReference type="EMBL" id="KAF2620173.1"/>
    </source>
</evidence>
<keyword evidence="1" id="KW-0539">Nucleus</keyword>
<accession>A0A8S9MSZ5</accession>
<feature type="compositionally biased region" description="Polar residues" evidence="2">
    <location>
        <begin position="550"/>
        <end position="559"/>
    </location>
</feature>
<feature type="domain" description="ELM2" evidence="4">
    <location>
        <begin position="344"/>
        <end position="395"/>
    </location>
</feature>
<dbReference type="AlphaFoldDB" id="A0A8S9MSZ5"/>
<dbReference type="SMART" id="SM00717">
    <property type="entry name" value="SANT"/>
    <property type="match status" value="2"/>
</dbReference>
<evidence type="ECO:0000259" key="4">
    <source>
        <dbReference type="SMART" id="SM01189"/>
    </source>
</evidence>
<dbReference type="SMART" id="SM01189">
    <property type="entry name" value="ELM2"/>
    <property type="match status" value="3"/>
</dbReference>
<protein>
    <recommendedName>
        <fullName evidence="7">ELM2 domain-containing protein</fullName>
    </recommendedName>
</protein>
<feature type="region of interest" description="Disordered" evidence="2">
    <location>
        <begin position="308"/>
        <end position="331"/>
    </location>
</feature>
<organism evidence="5 6">
    <name type="scientific">Brassica cretica</name>
    <name type="common">Mustard</name>
    <dbReference type="NCBI Taxonomy" id="69181"/>
    <lineage>
        <taxon>Eukaryota</taxon>
        <taxon>Viridiplantae</taxon>
        <taxon>Streptophyta</taxon>
        <taxon>Embryophyta</taxon>
        <taxon>Tracheophyta</taxon>
        <taxon>Spermatophyta</taxon>
        <taxon>Magnoliopsida</taxon>
        <taxon>eudicotyledons</taxon>
        <taxon>Gunneridae</taxon>
        <taxon>Pentapetalae</taxon>
        <taxon>rosids</taxon>
        <taxon>malvids</taxon>
        <taxon>Brassicales</taxon>
        <taxon>Brassicaceae</taxon>
        <taxon>Brassiceae</taxon>
        <taxon>Brassica</taxon>
    </lineage>
</organism>
<feature type="domain" description="Myb-like" evidence="3">
    <location>
        <begin position="691"/>
        <end position="744"/>
    </location>
</feature>
<dbReference type="InterPro" id="IPR000949">
    <property type="entry name" value="ELM2_dom"/>
</dbReference>
<feature type="domain" description="Myb-like" evidence="3">
    <location>
        <begin position="440"/>
        <end position="493"/>
    </location>
</feature>
<proteinExistence type="predicted"/>
<feature type="domain" description="ELM2" evidence="4">
    <location>
        <begin position="115"/>
        <end position="166"/>
    </location>
</feature>
<name>A0A8S9MSZ5_BRACR</name>